<feature type="transmembrane region" description="Helical" evidence="2">
    <location>
        <begin position="143"/>
        <end position="164"/>
    </location>
</feature>
<feature type="compositionally biased region" description="Basic and acidic residues" evidence="1">
    <location>
        <begin position="1"/>
        <end position="13"/>
    </location>
</feature>
<feature type="transmembrane region" description="Helical" evidence="2">
    <location>
        <begin position="104"/>
        <end position="123"/>
    </location>
</feature>
<dbReference type="RefSeq" id="WP_336348509.1">
    <property type="nucleotide sequence ID" value="NZ_JAZAQL010000001.1"/>
</dbReference>
<feature type="region of interest" description="Disordered" evidence="1">
    <location>
        <begin position="1"/>
        <end position="24"/>
    </location>
</feature>
<proteinExistence type="predicted"/>
<protein>
    <submittedName>
        <fullName evidence="3">DUF2391 family protein</fullName>
    </submittedName>
</protein>
<evidence type="ECO:0000313" key="4">
    <source>
        <dbReference type="Proteomes" id="UP001596395"/>
    </source>
</evidence>
<organism evidence="3 4">
    <name type="scientific">Halorubellus litoreus</name>
    <dbReference type="NCBI Taxonomy" id="755308"/>
    <lineage>
        <taxon>Archaea</taxon>
        <taxon>Methanobacteriati</taxon>
        <taxon>Methanobacteriota</taxon>
        <taxon>Stenosarchaea group</taxon>
        <taxon>Halobacteria</taxon>
        <taxon>Halobacteriales</taxon>
        <taxon>Halorubellaceae</taxon>
        <taxon>Halorubellus</taxon>
    </lineage>
</organism>
<keyword evidence="2" id="KW-0472">Membrane</keyword>
<feature type="compositionally biased region" description="Acidic residues" evidence="1">
    <location>
        <begin position="14"/>
        <end position="24"/>
    </location>
</feature>
<evidence type="ECO:0000256" key="1">
    <source>
        <dbReference type="SAM" id="MobiDB-lite"/>
    </source>
</evidence>
<evidence type="ECO:0000256" key="2">
    <source>
        <dbReference type="SAM" id="Phobius"/>
    </source>
</evidence>
<gene>
    <name evidence="3" type="ORF">ACFQGB_01255</name>
</gene>
<accession>A0ABD5VBP3</accession>
<dbReference type="AlphaFoldDB" id="A0ABD5VBP3"/>
<name>A0ABD5VBP3_9EURY</name>
<dbReference type="Proteomes" id="UP001596395">
    <property type="component" value="Unassembled WGS sequence"/>
</dbReference>
<sequence length="196" mass="20289">MSESADDRSATADRDDDPPDMGDLYDELEELADVVDDPAERERVAAAMRTAAAVEPVGVFGRVVSGFDRGDAAEALLGSALFGIPMLVEGGTSEVGGFLTTHPYSVAGTYAFTVAAVVGILYVSDIQDVRVTHRLLGIVPRRLAGVLGISLAFAVVSMTAWGRVDWGTPVVAVAAVSVAWVPMAIGAALGDILPGT</sequence>
<evidence type="ECO:0000313" key="3">
    <source>
        <dbReference type="EMBL" id="MFC6951477.1"/>
    </source>
</evidence>
<keyword evidence="2" id="KW-0812">Transmembrane</keyword>
<feature type="transmembrane region" description="Helical" evidence="2">
    <location>
        <begin position="170"/>
        <end position="193"/>
    </location>
</feature>
<reference evidence="3 4" key="1">
    <citation type="journal article" date="2019" name="Int. J. Syst. Evol. Microbiol.">
        <title>The Global Catalogue of Microorganisms (GCM) 10K type strain sequencing project: providing services to taxonomists for standard genome sequencing and annotation.</title>
        <authorList>
            <consortium name="The Broad Institute Genomics Platform"/>
            <consortium name="The Broad Institute Genome Sequencing Center for Infectious Disease"/>
            <person name="Wu L."/>
            <person name="Ma J."/>
        </authorList>
    </citation>
    <scope>NUCLEOTIDE SEQUENCE [LARGE SCALE GENOMIC DNA]</scope>
    <source>
        <strain evidence="3 4">GX26</strain>
    </source>
</reference>
<comment type="caution">
    <text evidence="3">The sequence shown here is derived from an EMBL/GenBank/DDBJ whole genome shotgun (WGS) entry which is preliminary data.</text>
</comment>
<keyword evidence="2" id="KW-1133">Transmembrane helix</keyword>
<dbReference type="EMBL" id="JBHSXN010000001">
    <property type="protein sequence ID" value="MFC6951477.1"/>
    <property type="molecule type" value="Genomic_DNA"/>
</dbReference>
<keyword evidence="4" id="KW-1185">Reference proteome</keyword>